<feature type="transmembrane region" description="Helical" evidence="8">
    <location>
        <begin position="145"/>
        <end position="164"/>
    </location>
</feature>
<evidence type="ECO:0000313" key="10">
    <source>
        <dbReference type="EMBL" id="PSR25860.1"/>
    </source>
</evidence>
<dbReference type="PANTHER" id="PTHR48020:SF12">
    <property type="entry name" value="PROTON MYO-INOSITOL COTRANSPORTER"/>
    <property type="match status" value="1"/>
</dbReference>
<comment type="subcellular location">
    <subcellularLocation>
        <location evidence="1">Cell membrane</location>
        <topology evidence="1">Multi-pass membrane protein</topology>
    </subcellularLocation>
</comment>
<gene>
    <name evidence="10" type="ORF">C7B43_16035</name>
</gene>
<feature type="transmembrane region" description="Helical" evidence="8">
    <location>
        <begin position="389"/>
        <end position="412"/>
    </location>
</feature>
<feature type="domain" description="Major facilitator superfamily (MFS) profile" evidence="9">
    <location>
        <begin position="13"/>
        <end position="444"/>
    </location>
</feature>
<dbReference type="PROSITE" id="PS50850">
    <property type="entry name" value="MFS"/>
    <property type="match status" value="1"/>
</dbReference>
<dbReference type="InterPro" id="IPR005829">
    <property type="entry name" value="Sugar_transporter_CS"/>
</dbReference>
<sequence>MDRQPTSQFYWSLTLLATIGGFLFGYDTANIGSALNFLPYHLSPLAVGYLVAGASLGAAVGAILAGRVTDRMGRKSLLVFDAGLYAVGALLSAFAFNLAILLIARTLIGLAIGADSAIATAYIAEYAPKDKRGKLGILQQWMITVGILMAYVVAVIVLTLWPQLAGSIDWRLLLGLGAVPAIIGFLMRVRMPESPRWLIDHGQFNKLKKILQMLGIEVSDADILTLAQNNNKISSKSSPRTKNSGVTKALVIASVFMIFQQITGINIPMYYGPKILKSFFASGSQNLVTSSIHSVEATAILALVFVLAQYLAFRHIDQYGRKRLAALGYGGMALFMLIAGIGLMTLQGLGRGIVILVAFSGFITFFAWGVGGTGWLIQGEYFPTEVRGRMAATVATVDWLANFVLIEVFPLWQKGVGLAWVMISFAVLSLLAVWFVARFVPETKGLSVEEIAQVFNRT</sequence>
<dbReference type="PANTHER" id="PTHR48020">
    <property type="entry name" value="PROTON MYO-INOSITOL COTRANSPORTER"/>
    <property type="match status" value="1"/>
</dbReference>
<protein>
    <submittedName>
        <fullName evidence="10">MFS transporter</fullName>
    </submittedName>
</protein>
<evidence type="ECO:0000259" key="9">
    <source>
        <dbReference type="PROSITE" id="PS50850"/>
    </source>
</evidence>
<dbReference type="InterPro" id="IPR005828">
    <property type="entry name" value="MFS_sugar_transport-like"/>
</dbReference>
<evidence type="ECO:0000256" key="1">
    <source>
        <dbReference type="ARBA" id="ARBA00004651"/>
    </source>
</evidence>
<feature type="transmembrane region" description="Helical" evidence="8">
    <location>
        <begin position="324"/>
        <end position="346"/>
    </location>
</feature>
<feature type="transmembrane region" description="Helical" evidence="8">
    <location>
        <begin position="77"/>
        <end position="96"/>
    </location>
</feature>
<feature type="transmembrane region" description="Helical" evidence="8">
    <location>
        <begin position="9"/>
        <end position="26"/>
    </location>
</feature>
<dbReference type="Proteomes" id="UP000242699">
    <property type="component" value="Unassembled WGS sequence"/>
</dbReference>
<dbReference type="AlphaFoldDB" id="A0A2T2WUF6"/>
<dbReference type="NCBIfam" id="TIGR00879">
    <property type="entry name" value="SP"/>
    <property type="match status" value="1"/>
</dbReference>
<dbReference type="SUPFAM" id="SSF103473">
    <property type="entry name" value="MFS general substrate transporter"/>
    <property type="match status" value="1"/>
</dbReference>
<feature type="transmembrane region" description="Helical" evidence="8">
    <location>
        <begin position="249"/>
        <end position="271"/>
    </location>
</feature>
<dbReference type="InterPro" id="IPR003663">
    <property type="entry name" value="Sugar/inositol_transpt"/>
</dbReference>
<evidence type="ECO:0000313" key="11">
    <source>
        <dbReference type="Proteomes" id="UP000242699"/>
    </source>
</evidence>
<dbReference type="PRINTS" id="PR00171">
    <property type="entry name" value="SUGRTRNSPORT"/>
</dbReference>
<feature type="transmembrane region" description="Helical" evidence="8">
    <location>
        <begin position="352"/>
        <end position="377"/>
    </location>
</feature>
<reference evidence="10 11" key="1">
    <citation type="journal article" date="2014" name="BMC Genomics">
        <title>Comparison of environmental and isolate Sulfobacillus genomes reveals diverse carbon, sulfur, nitrogen, and hydrogen metabolisms.</title>
        <authorList>
            <person name="Justice N.B."/>
            <person name="Norman A."/>
            <person name="Brown C.T."/>
            <person name="Singh A."/>
            <person name="Thomas B.C."/>
            <person name="Banfield J.F."/>
        </authorList>
    </citation>
    <scope>NUCLEOTIDE SEQUENCE [LARGE SCALE GENOMIC DNA]</scope>
    <source>
        <strain evidence="10">AMDSBA1</strain>
    </source>
</reference>
<feature type="transmembrane region" description="Helical" evidence="8">
    <location>
        <begin position="46"/>
        <end position="65"/>
    </location>
</feature>
<dbReference type="EMBL" id="PXYT01000049">
    <property type="protein sequence ID" value="PSR25860.1"/>
    <property type="molecule type" value="Genomic_DNA"/>
</dbReference>
<evidence type="ECO:0000256" key="8">
    <source>
        <dbReference type="SAM" id="Phobius"/>
    </source>
</evidence>
<evidence type="ECO:0000256" key="7">
    <source>
        <dbReference type="RuleBase" id="RU003346"/>
    </source>
</evidence>
<dbReference type="GO" id="GO:0022857">
    <property type="term" value="F:transmembrane transporter activity"/>
    <property type="evidence" value="ECO:0007669"/>
    <property type="project" value="InterPro"/>
</dbReference>
<evidence type="ECO:0000256" key="6">
    <source>
        <dbReference type="ARBA" id="ARBA00023136"/>
    </source>
</evidence>
<dbReference type="InterPro" id="IPR050814">
    <property type="entry name" value="Myo-inositol_Transporter"/>
</dbReference>
<feature type="transmembrane region" description="Helical" evidence="8">
    <location>
        <begin position="291"/>
        <end position="312"/>
    </location>
</feature>
<dbReference type="PROSITE" id="PS00217">
    <property type="entry name" value="SUGAR_TRANSPORT_2"/>
    <property type="match status" value="1"/>
</dbReference>
<dbReference type="Pfam" id="PF00083">
    <property type="entry name" value="Sugar_tr"/>
    <property type="match status" value="1"/>
</dbReference>
<keyword evidence="6 8" id="KW-0472">Membrane</keyword>
<evidence type="ECO:0000256" key="5">
    <source>
        <dbReference type="ARBA" id="ARBA00022989"/>
    </source>
</evidence>
<organism evidence="10 11">
    <name type="scientific">Sulfobacillus benefaciens</name>
    <dbReference type="NCBI Taxonomy" id="453960"/>
    <lineage>
        <taxon>Bacteria</taxon>
        <taxon>Bacillati</taxon>
        <taxon>Bacillota</taxon>
        <taxon>Clostridia</taxon>
        <taxon>Eubacteriales</taxon>
        <taxon>Clostridiales Family XVII. Incertae Sedis</taxon>
        <taxon>Sulfobacillus</taxon>
    </lineage>
</organism>
<keyword evidence="5 8" id="KW-1133">Transmembrane helix</keyword>
<feature type="transmembrane region" description="Helical" evidence="8">
    <location>
        <begin position="102"/>
        <end position="124"/>
    </location>
</feature>
<dbReference type="InterPro" id="IPR020846">
    <property type="entry name" value="MFS_dom"/>
</dbReference>
<proteinExistence type="inferred from homology"/>
<comment type="caution">
    <text evidence="10">The sequence shown here is derived from an EMBL/GenBank/DDBJ whole genome shotgun (WGS) entry which is preliminary data.</text>
</comment>
<name>A0A2T2WUF6_9FIRM</name>
<feature type="transmembrane region" description="Helical" evidence="8">
    <location>
        <begin position="170"/>
        <end position="189"/>
    </location>
</feature>
<dbReference type="InterPro" id="IPR036259">
    <property type="entry name" value="MFS_trans_sf"/>
</dbReference>
<feature type="transmembrane region" description="Helical" evidence="8">
    <location>
        <begin position="418"/>
        <end position="437"/>
    </location>
</feature>
<keyword evidence="4 8" id="KW-0812">Transmembrane</keyword>
<accession>A0A2T2WUF6</accession>
<evidence type="ECO:0000256" key="4">
    <source>
        <dbReference type="ARBA" id="ARBA00022692"/>
    </source>
</evidence>
<dbReference type="Gene3D" id="1.20.1250.20">
    <property type="entry name" value="MFS general substrate transporter like domains"/>
    <property type="match status" value="2"/>
</dbReference>
<dbReference type="GO" id="GO:0005886">
    <property type="term" value="C:plasma membrane"/>
    <property type="evidence" value="ECO:0007669"/>
    <property type="project" value="UniProtKB-SubCell"/>
</dbReference>
<evidence type="ECO:0000256" key="3">
    <source>
        <dbReference type="ARBA" id="ARBA00022448"/>
    </source>
</evidence>
<evidence type="ECO:0000256" key="2">
    <source>
        <dbReference type="ARBA" id="ARBA00010992"/>
    </source>
</evidence>
<dbReference type="PROSITE" id="PS00216">
    <property type="entry name" value="SUGAR_TRANSPORT_1"/>
    <property type="match status" value="1"/>
</dbReference>
<comment type="similarity">
    <text evidence="2 7">Belongs to the major facilitator superfamily. Sugar transporter (TC 2.A.1.1) family.</text>
</comment>
<keyword evidence="3 7" id="KW-0813">Transport</keyword>